<comment type="similarity">
    <text evidence="1 10 11">Belongs to the HAM1 NTPase family.</text>
</comment>
<evidence type="ECO:0000256" key="11">
    <source>
        <dbReference type="RuleBase" id="RU003781"/>
    </source>
</evidence>
<dbReference type="GO" id="GO:0000166">
    <property type="term" value="F:nucleotide binding"/>
    <property type="evidence" value="ECO:0007669"/>
    <property type="project" value="UniProtKB-KW"/>
</dbReference>
<evidence type="ECO:0000256" key="3">
    <source>
        <dbReference type="ARBA" id="ARBA00022723"/>
    </source>
</evidence>
<comment type="cofactor">
    <cofactor evidence="10">
        <name>Mg(2+)</name>
        <dbReference type="ChEBI" id="CHEBI:18420"/>
    </cofactor>
    <text evidence="10">Binds 1 Mg(2+) ion per subunit.</text>
</comment>
<comment type="catalytic activity">
    <reaction evidence="10">
        <text>ITP + H2O = IMP + diphosphate + H(+)</text>
        <dbReference type="Rhea" id="RHEA:29399"/>
        <dbReference type="ChEBI" id="CHEBI:15377"/>
        <dbReference type="ChEBI" id="CHEBI:15378"/>
        <dbReference type="ChEBI" id="CHEBI:33019"/>
        <dbReference type="ChEBI" id="CHEBI:58053"/>
        <dbReference type="ChEBI" id="CHEBI:61402"/>
        <dbReference type="EC" id="3.6.1.66"/>
    </reaction>
</comment>
<evidence type="ECO:0000256" key="8">
    <source>
        <dbReference type="ARBA" id="ARBA00051875"/>
    </source>
</evidence>
<evidence type="ECO:0000256" key="4">
    <source>
        <dbReference type="ARBA" id="ARBA00022741"/>
    </source>
</evidence>
<evidence type="ECO:0000313" key="12">
    <source>
        <dbReference type="EMBL" id="MBI4251439.1"/>
    </source>
</evidence>
<comment type="subunit">
    <text evidence="2 10">Homodimer.</text>
</comment>
<keyword evidence="6 10" id="KW-0460">Magnesium</keyword>
<dbReference type="Proteomes" id="UP000752292">
    <property type="component" value="Unassembled WGS sequence"/>
</dbReference>
<feature type="binding site" evidence="10">
    <location>
        <begin position="7"/>
        <end position="12"/>
    </location>
    <ligand>
        <name>substrate</name>
    </ligand>
</feature>
<protein>
    <recommendedName>
        <fullName evidence="10">dITP/XTP pyrophosphatase</fullName>
        <ecNumber evidence="10">3.6.1.66</ecNumber>
    </recommendedName>
    <alternativeName>
        <fullName evidence="10">Non-canonical purine NTP pyrophosphatase</fullName>
    </alternativeName>
    <alternativeName>
        <fullName evidence="10">Non-standard purine NTP pyrophosphatase</fullName>
    </alternativeName>
    <alternativeName>
        <fullName evidence="10">Nucleoside-triphosphate diphosphatase</fullName>
    </alternativeName>
    <alternativeName>
        <fullName evidence="10">Nucleoside-triphosphate pyrophosphatase</fullName>
        <shortName evidence="10">NTPase</shortName>
    </alternativeName>
</protein>
<reference evidence="12" key="1">
    <citation type="submission" date="2020-07" db="EMBL/GenBank/DDBJ databases">
        <title>Huge and variable diversity of episymbiotic CPR bacteria and DPANN archaea in groundwater ecosystems.</title>
        <authorList>
            <person name="He C.Y."/>
            <person name="Keren R."/>
            <person name="Whittaker M."/>
            <person name="Farag I.F."/>
            <person name="Doudna J."/>
            <person name="Cate J.H.D."/>
            <person name="Banfield J.F."/>
        </authorList>
    </citation>
    <scope>NUCLEOTIDE SEQUENCE</scope>
    <source>
        <strain evidence="12">NC_groundwater_1370_Ag_S-0.2um_69_93</strain>
    </source>
</reference>
<comment type="function">
    <text evidence="10">Pyrophosphatase that catalyzes the hydrolysis of nucleoside triphosphates to their monophosphate derivatives, with a high preference for the non-canonical purine nucleotides XTP (xanthosine triphosphate), dITP (deoxyinosine triphosphate) and ITP. Seems to function as a house-cleaning enzyme that removes non-canonical purine nucleotides from the nucleotide pool, thus preventing their incorporation into DNA/RNA and avoiding chromosomal lesions.</text>
</comment>
<dbReference type="GO" id="GO:0009146">
    <property type="term" value="P:purine nucleoside triphosphate catabolic process"/>
    <property type="evidence" value="ECO:0007669"/>
    <property type="project" value="UniProtKB-UniRule"/>
</dbReference>
<dbReference type="HAMAP" id="MF_01405">
    <property type="entry name" value="Non_canon_purine_NTPase"/>
    <property type="match status" value="1"/>
</dbReference>
<feature type="binding site" evidence="10">
    <location>
        <begin position="152"/>
        <end position="155"/>
    </location>
    <ligand>
        <name>substrate</name>
    </ligand>
</feature>
<dbReference type="CDD" id="cd00515">
    <property type="entry name" value="HAM1"/>
    <property type="match status" value="1"/>
</dbReference>
<evidence type="ECO:0000256" key="5">
    <source>
        <dbReference type="ARBA" id="ARBA00022801"/>
    </source>
</evidence>
<sequence>MIILLASGNPGKAHEVRAALAGLPVRLLTPEEAGVGLEVEETGSTYAENALLKAQAACRASGLPALADDSGIEVDALPGELGVCSARFGGEGLDDAGRNRLLLRRMEGVEEGRRGARFVCFLAFVRPDGWFGFFEGELPGRVLGAPRGEGGFGYDPLLFLPSEGCTVAELGVETKNRISHRGKALDAFRRWLAEELMRSP</sequence>
<evidence type="ECO:0000256" key="2">
    <source>
        <dbReference type="ARBA" id="ARBA00011738"/>
    </source>
</evidence>
<evidence type="ECO:0000256" key="9">
    <source>
        <dbReference type="ARBA" id="ARBA00052017"/>
    </source>
</evidence>
<feature type="active site" description="Proton acceptor" evidence="10">
    <location>
        <position position="69"/>
    </location>
</feature>
<keyword evidence="4 10" id="KW-0547">Nucleotide-binding</keyword>
<dbReference type="InterPro" id="IPR002637">
    <property type="entry name" value="RdgB/HAM1"/>
</dbReference>
<dbReference type="AlphaFoldDB" id="A0A933E9Y3"/>
<dbReference type="EMBL" id="JACQRX010000143">
    <property type="protein sequence ID" value="MBI4251439.1"/>
    <property type="molecule type" value="Genomic_DNA"/>
</dbReference>
<dbReference type="Gene3D" id="3.90.950.10">
    <property type="match status" value="1"/>
</dbReference>
<keyword evidence="5 10" id="KW-0378">Hydrolase</keyword>
<dbReference type="GO" id="GO:0005829">
    <property type="term" value="C:cytosol"/>
    <property type="evidence" value="ECO:0007669"/>
    <property type="project" value="TreeGrafter"/>
</dbReference>
<name>A0A933E9Y3_UNCTE</name>
<dbReference type="FunFam" id="3.90.950.10:FF:000001">
    <property type="entry name" value="dITP/XTP pyrophosphatase"/>
    <property type="match status" value="1"/>
</dbReference>
<dbReference type="GO" id="GO:0036222">
    <property type="term" value="F:XTP diphosphatase activity"/>
    <property type="evidence" value="ECO:0007669"/>
    <property type="project" value="UniProtKB-UniRule"/>
</dbReference>
<organism evidence="12 13">
    <name type="scientific">Tectimicrobiota bacterium</name>
    <dbReference type="NCBI Taxonomy" id="2528274"/>
    <lineage>
        <taxon>Bacteria</taxon>
        <taxon>Pseudomonadati</taxon>
        <taxon>Nitrospinota/Tectimicrobiota group</taxon>
        <taxon>Candidatus Tectimicrobiota</taxon>
    </lineage>
</organism>
<feature type="binding site" evidence="10">
    <location>
        <position position="69"/>
    </location>
    <ligand>
        <name>Mg(2+)</name>
        <dbReference type="ChEBI" id="CHEBI:18420"/>
    </ligand>
</feature>
<dbReference type="GO" id="GO:0046872">
    <property type="term" value="F:metal ion binding"/>
    <property type="evidence" value="ECO:0007669"/>
    <property type="project" value="UniProtKB-KW"/>
</dbReference>
<dbReference type="GO" id="GO:0035870">
    <property type="term" value="F:dITP diphosphatase activity"/>
    <property type="evidence" value="ECO:0007669"/>
    <property type="project" value="UniProtKB-UniRule"/>
</dbReference>
<feature type="binding site" evidence="10">
    <location>
        <position position="70"/>
    </location>
    <ligand>
        <name>substrate</name>
    </ligand>
</feature>
<dbReference type="Pfam" id="PF01725">
    <property type="entry name" value="Ham1p_like"/>
    <property type="match status" value="1"/>
</dbReference>
<evidence type="ECO:0000313" key="13">
    <source>
        <dbReference type="Proteomes" id="UP000752292"/>
    </source>
</evidence>
<dbReference type="PANTHER" id="PTHR11067:SF9">
    <property type="entry name" value="INOSINE TRIPHOSPHATE PYROPHOSPHATASE"/>
    <property type="match status" value="1"/>
</dbReference>
<dbReference type="GO" id="GO:0009117">
    <property type="term" value="P:nucleotide metabolic process"/>
    <property type="evidence" value="ECO:0007669"/>
    <property type="project" value="UniProtKB-KW"/>
</dbReference>
<comment type="caution">
    <text evidence="12">The sequence shown here is derived from an EMBL/GenBank/DDBJ whole genome shotgun (WGS) entry which is preliminary data.</text>
</comment>
<dbReference type="GO" id="GO:0036220">
    <property type="term" value="F:ITP diphosphatase activity"/>
    <property type="evidence" value="ECO:0007669"/>
    <property type="project" value="UniProtKB-UniRule"/>
</dbReference>
<evidence type="ECO:0000256" key="6">
    <source>
        <dbReference type="ARBA" id="ARBA00022842"/>
    </source>
</evidence>
<evidence type="ECO:0000256" key="1">
    <source>
        <dbReference type="ARBA" id="ARBA00008023"/>
    </source>
</evidence>
<keyword evidence="7 10" id="KW-0546">Nucleotide metabolism</keyword>
<dbReference type="InterPro" id="IPR029001">
    <property type="entry name" value="ITPase-like_fam"/>
</dbReference>
<dbReference type="EC" id="3.6.1.66" evidence="10"/>
<dbReference type="GO" id="GO:0017111">
    <property type="term" value="F:ribonucleoside triphosphate phosphatase activity"/>
    <property type="evidence" value="ECO:0007669"/>
    <property type="project" value="InterPro"/>
</dbReference>
<dbReference type="SUPFAM" id="SSF52972">
    <property type="entry name" value="ITPase-like"/>
    <property type="match status" value="1"/>
</dbReference>
<feature type="binding site" evidence="10">
    <location>
        <position position="175"/>
    </location>
    <ligand>
        <name>substrate</name>
    </ligand>
</feature>
<feature type="binding site" evidence="10">
    <location>
        <position position="40"/>
    </location>
    <ligand>
        <name>Mg(2+)</name>
        <dbReference type="ChEBI" id="CHEBI:18420"/>
    </ligand>
</feature>
<comment type="catalytic activity">
    <reaction evidence="8 10">
        <text>dITP + H2O = dIMP + diphosphate + H(+)</text>
        <dbReference type="Rhea" id="RHEA:28342"/>
        <dbReference type="ChEBI" id="CHEBI:15377"/>
        <dbReference type="ChEBI" id="CHEBI:15378"/>
        <dbReference type="ChEBI" id="CHEBI:33019"/>
        <dbReference type="ChEBI" id="CHEBI:61194"/>
        <dbReference type="ChEBI" id="CHEBI:61382"/>
        <dbReference type="EC" id="3.6.1.66"/>
    </reaction>
</comment>
<dbReference type="NCBIfam" id="TIGR00042">
    <property type="entry name" value="RdgB/HAM1 family non-canonical purine NTP pyrophosphatase"/>
    <property type="match status" value="1"/>
</dbReference>
<proteinExistence type="inferred from homology"/>
<evidence type="ECO:0000256" key="7">
    <source>
        <dbReference type="ARBA" id="ARBA00023080"/>
    </source>
</evidence>
<evidence type="ECO:0000256" key="10">
    <source>
        <dbReference type="HAMAP-Rule" id="MF_01405"/>
    </source>
</evidence>
<keyword evidence="3 10" id="KW-0479">Metal-binding</keyword>
<feature type="binding site" evidence="10">
    <location>
        <begin position="180"/>
        <end position="181"/>
    </location>
    <ligand>
        <name>substrate</name>
    </ligand>
</feature>
<accession>A0A933E9Y3</accession>
<comment type="catalytic activity">
    <reaction evidence="9 10">
        <text>XTP + H2O = XMP + diphosphate + H(+)</text>
        <dbReference type="Rhea" id="RHEA:28610"/>
        <dbReference type="ChEBI" id="CHEBI:15377"/>
        <dbReference type="ChEBI" id="CHEBI:15378"/>
        <dbReference type="ChEBI" id="CHEBI:33019"/>
        <dbReference type="ChEBI" id="CHEBI:57464"/>
        <dbReference type="ChEBI" id="CHEBI:61314"/>
        <dbReference type="EC" id="3.6.1.66"/>
    </reaction>
</comment>
<dbReference type="InterPro" id="IPR020922">
    <property type="entry name" value="dITP/XTP_pyrophosphatase"/>
</dbReference>
<gene>
    <name evidence="12" type="primary">rdgB</name>
    <name evidence="12" type="ORF">HY618_03185</name>
</gene>
<dbReference type="PANTHER" id="PTHR11067">
    <property type="entry name" value="INOSINE TRIPHOSPHATE PYROPHOSPHATASE/HAM1 PROTEIN"/>
    <property type="match status" value="1"/>
</dbReference>